<keyword evidence="3 4" id="KW-0574">Periplasm</keyword>
<dbReference type="Gene3D" id="2.30.30.760">
    <property type="match status" value="1"/>
</dbReference>
<comment type="function">
    <text evidence="4">Involved in the assembly process of the P-ring formation. It may associate with FlgF on the rod constituting a structure essential for the P-ring assembly or may act as a modulator protein for the P-ring assembly.</text>
</comment>
<reference evidence="6 7" key="1">
    <citation type="submission" date="2019-11" db="EMBL/GenBank/DDBJ databases">
        <title>Whole-genome sequence of a Rhodoblastus acidophilus DSM 142.</title>
        <authorList>
            <person name="Kyndt J.A."/>
            <person name="Meyer T.E."/>
        </authorList>
    </citation>
    <scope>NUCLEOTIDE SEQUENCE [LARGE SCALE GENOMIC DNA]</scope>
    <source>
        <strain evidence="6 7">DSM 142</strain>
    </source>
</reference>
<dbReference type="SMART" id="SM00858">
    <property type="entry name" value="SAF"/>
    <property type="match status" value="1"/>
</dbReference>
<comment type="similarity">
    <text evidence="4">Belongs to the FlgA family.</text>
</comment>
<evidence type="ECO:0000313" key="6">
    <source>
        <dbReference type="EMBL" id="MTV31453.1"/>
    </source>
</evidence>
<dbReference type="AlphaFoldDB" id="A0A6N8DQJ0"/>
<keyword evidence="6" id="KW-0966">Cell projection</keyword>
<sequence>MGFLARLLALAATLAASSVACAGSREIVAPTQVIYPGDRITDAMLGEVSEPNADLGGYLVARGQLVGKVARRTLLPGKAIPAIAVEEPRAVSMGGLVQLVYEKDGLSIATTAQALQNGYVGQIVQVRNIESGIVVFGAIQADGSVLVNGG</sequence>
<evidence type="ECO:0000256" key="2">
    <source>
        <dbReference type="ARBA" id="ARBA00022729"/>
    </source>
</evidence>
<organism evidence="6 7">
    <name type="scientific">Rhodoblastus acidophilus</name>
    <name type="common">Rhodopseudomonas acidophila</name>
    <dbReference type="NCBI Taxonomy" id="1074"/>
    <lineage>
        <taxon>Bacteria</taxon>
        <taxon>Pseudomonadati</taxon>
        <taxon>Pseudomonadota</taxon>
        <taxon>Alphaproteobacteria</taxon>
        <taxon>Hyphomicrobiales</taxon>
        <taxon>Rhodoblastaceae</taxon>
        <taxon>Rhodoblastus</taxon>
    </lineage>
</organism>
<dbReference type="RefSeq" id="WP_155446140.1">
    <property type="nucleotide sequence ID" value="NZ_JAOQNR010000009.1"/>
</dbReference>
<dbReference type="OrthoDB" id="8448733at2"/>
<accession>A0A6N8DQJ0</accession>
<dbReference type="PANTHER" id="PTHR36307">
    <property type="entry name" value="FLAGELLA BASAL BODY P-RING FORMATION PROTEIN FLGA"/>
    <property type="match status" value="1"/>
</dbReference>
<feature type="domain" description="SAF" evidence="5">
    <location>
        <begin position="25"/>
        <end position="86"/>
    </location>
</feature>
<keyword evidence="6" id="KW-0969">Cilium</keyword>
<evidence type="ECO:0000259" key="5">
    <source>
        <dbReference type="SMART" id="SM00858"/>
    </source>
</evidence>
<dbReference type="Proteomes" id="UP000439113">
    <property type="component" value="Unassembled WGS sequence"/>
</dbReference>
<protein>
    <recommendedName>
        <fullName evidence="4">Flagella basal body P-ring formation protein FlgA</fullName>
    </recommendedName>
</protein>
<evidence type="ECO:0000256" key="3">
    <source>
        <dbReference type="ARBA" id="ARBA00022764"/>
    </source>
</evidence>
<dbReference type="EMBL" id="WNKS01000008">
    <property type="protein sequence ID" value="MTV31453.1"/>
    <property type="molecule type" value="Genomic_DNA"/>
</dbReference>
<keyword evidence="4" id="KW-1005">Bacterial flagellum biogenesis</keyword>
<dbReference type="GO" id="GO:0044780">
    <property type="term" value="P:bacterial-type flagellum assembly"/>
    <property type="evidence" value="ECO:0007669"/>
    <property type="project" value="InterPro"/>
</dbReference>
<feature type="chain" id="PRO_5027140809" description="Flagella basal body P-ring formation protein FlgA" evidence="4">
    <location>
        <begin position="23"/>
        <end position="150"/>
    </location>
</feature>
<dbReference type="Pfam" id="PF13144">
    <property type="entry name" value="ChapFlgA"/>
    <property type="match status" value="1"/>
</dbReference>
<keyword evidence="2 4" id="KW-0732">Signal</keyword>
<dbReference type="CDD" id="cd11614">
    <property type="entry name" value="SAF_CpaB_FlgA_like"/>
    <property type="match status" value="1"/>
</dbReference>
<dbReference type="PANTHER" id="PTHR36307:SF1">
    <property type="entry name" value="FLAGELLA BASAL BODY P-RING FORMATION PROTEIN FLGA"/>
    <property type="match status" value="1"/>
</dbReference>
<dbReference type="NCBIfam" id="TIGR03170">
    <property type="entry name" value="flgA_cterm"/>
    <property type="match status" value="1"/>
</dbReference>
<dbReference type="InterPro" id="IPR013974">
    <property type="entry name" value="SAF"/>
</dbReference>
<dbReference type="InterPro" id="IPR039246">
    <property type="entry name" value="Flagellar_FlgA"/>
</dbReference>
<dbReference type="PROSITE" id="PS51257">
    <property type="entry name" value="PROKAR_LIPOPROTEIN"/>
    <property type="match status" value="1"/>
</dbReference>
<comment type="caution">
    <text evidence="6">The sequence shown here is derived from an EMBL/GenBank/DDBJ whole genome shotgun (WGS) entry which is preliminary data.</text>
</comment>
<keyword evidence="6" id="KW-0282">Flagellum</keyword>
<evidence type="ECO:0000313" key="7">
    <source>
        <dbReference type="Proteomes" id="UP000439113"/>
    </source>
</evidence>
<evidence type="ECO:0000256" key="4">
    <source>
        <dbReference type="RuleBase" id="RU362063"/>
    </source>
</evidence>
<gene>
    <name evidence="6" type="primary">flgA</name>
    <name evidence="6" type="ORF">GJ654_10645</name>
</gene>
<proteinExistence type="inferred from homology"/>
<evidence type="ECO:0000256" key="1">
    <source>
        <dbReference type="ARBA" id="ARBA00004418"/>
    </source>
</evidence>
<dbReference type="GO" id="GO:0042597">
    <property type="term" value="C:periplasmic space"/>
    <property type="evidence" value="ECO:0007669"/>
    <property type="project" value="UniProtKB-SubCell"/>
</dbReference>
<feature type="signal peptide" evidence="4">
    <location>
        <begin position="1"/>
        <end position="22"/>
    </location>
</feature>
<comment type="subcellular location">
    <subcellularLocation>
        <location evidence="1 4">Periplasm</location>
    </subcellularLocation>
</comment>
<name>A0A6N8DQJ0_RHOAC</name>
<dbReference type="InterPro" id="IPR017585">
    <property type="entry name" value="SAF_FlgA"/>
</dbReference>